<proteinExistence type="predicted"/>
<dbReference type="EMBL" id="GGEC01062619">
    <property type="protein sequence ID" value="MBX43103.1"/>
    <property type="molecule type" value="Transcribed_RNA"/>
</dbReference>
<evidence type="ECO:0000313" key="1">
    <source>
        <dbReference type="EMBL" id="MBX43103.1"/>
    </source>
</evidence>
<protein>
    <submittedName>
        <fullName evidence="1">Uncharacterized protein</fullName>
    </submittedName>
</protein>
<accession>A0A2P2NKW6</accession>
<organism evidence="1">
    <name type="scientific">Rhizophora mucronata</name>
    <name type="common">Asiatic mangrove</name>
    <dbReference type="NCBI Taxonomy" id="61149"/>
    <lineage>
        <taxon>Eukaryota</taxon>
        <taxon>Viridiplantae</taxon>
        <taxon>Streptophyta</taxon>
        <taxon>Embryophyta</taxon>
        <taxon>Tracheophyta</taxon>
        <taxon>Spermatophyta</taxon>
        <taxon>Magnoliopsida</taxon>
        <taxon>eudicotyledons</taxon>
        <taxon>Gunneridae</taxon>
        <taxon>Pentapetalae</taxon>
        <taxon>rosids</taxon>
        <taxon>fabids</taxon>
        <taxon>Malpighiales</taxon>
        <taxon>Rhizophoraceae</taxon>
        <taxon>Rhizophora</taxon>
    </lineage>
</organism>
<sequence length="15" mass="1786">MTFNLGDTWIDVNFL</sequence>
<name>A0A2P2NKW6_RHIMU</name>
<reference evidence="1" key="1">
    <citation type="submission" date="2018-02" db="EMBL/GenBank/DDBJ databases">
        <title>Rhizophora mucronata_Transcriptome.</title>
        <authorList>
            <person name="Meera S.P."/>
            <person name="Sreeshan A."/>
            <person name="Augustine A."/>
        </authorList>
    </citation>
    <scope>NUCLEOTIDE SEQUENCE</scope>
    <source>
        <tissue evidence="1">Leaf</tissue>
    </source>
</reference>